<gene>
    <name evidence="1" type="ORF">HUE56_28230</name>
</gene>
<reference evidence="1 2" key="1">
    <citation type="submission" date="2020-06" db="EMBL/GenBank/DDBJ databases">
        <title>Complete genome of Azosprillum oryzae KACC14407.</title>
        <authorList>
            <person name="Kim M."/>
            <person name="Park Y.-J."/>
            <person name="Shin J.-H."/>
        </authorList>
    </citation>
    <scope>NUCLEOTIDE SEQUENCE [LARGE SCALE GENOMIC DNA]</scope>
    <source>
        <strain evidence="1 2">KACC 14407</strain>
        <plasmid evidence="1 2">unnamed6</plasmid>
    </source>
</reference>
<dbReference type="EMBL" id="CP054621">
    <property type="protein sequence ID" value="QKS53650.1"/>
    <property type="molecule type" value="Genomic_DNA"/>
</dbReference>
<dbReference type="RefSeq" id="WP_174757454.1">
    <property type="nucleotide sequence ID" value="NZ_BSOV01000011.1"/>
</dbReference>
<proteinExistence type="predicted"/>
<organism evidence="1 2">
    <name type="scientific">Azospirillum oryzae</name>
    <dbReference type="NCBI Taxonomy" id="286727"/>
    <lineage>
        <taxon>Bacteria</taxon>
        <taxon>Pseudomonadati</taxon>
        <taxon>Pseudomonadota</taxon>
        <taxon>Alphaproteobacteria</taxon>
        <taxon>Rhodospirillales</taxon>
        <taxon>Azospirillaceae</taxon>
        <taxon>Azospirillum</taxon>
    </lineage>
</organism>
<dbReference type="KEGG" id="aoz:HUE56_28230"/>
<name>A0A6N1AQ30_9PROT</name>
<dbReference type="AlphaFoldDB" id="A0A6N1AQ30"/>
<sequence>MDGLQPIGTALAVGHVQPHQPSGVQILLDHRQGHVAPAAGIDRILLPAVRDIGDGFQVRRFLPSAMRRSVGPFIFLDSFGPVTSTVGEGNLSF</sequence>
<evidence type="ECO:0000313" key="1">
    <source>
        <dbReference type="EMBL" id="QKS53650.1"/>
    </source>
</evidence>
<geneLocation type="plasmid" evidence="1 2">
    <name>unnamed6</name>
</geneLocation>
<accession>A0A6N1AQ30</accession>
<dbReference type="Proteomes" id="UP000509702">
    <property type="component" value="Plasmid unnamed6"/>
</dbReference>
<keyword evidence="1" id="KW-0614">Plasmid</keyword>
<evidence type="ECO:0000313" key="2">
    <source>
        <dbReference type="Proteomes" id="UP000509702"/>
    </source>
</evidence>
<protein>
    <submittedName>
        <fullName evidence="1">Uncharacterized protein</fullName>
    </submittedName>
</protein>
<keyword evidence="2" id="KW-1185">Reference proteome</keyword>